<evidence type="ECO:0000313" key="9">
    <source>
        <dbReference type="Proteomes" id="UP000178510"/>
    </source>
</evidence>
<dbReference type="STRING" id="1802274.A3J58_00330"/>
<name>A0A1G2KVZ2_9BACT</name>
<dbReference type="GO" id="GO:0004175">
    <property type="term" value="F:endopeptidase activity"/>
    <property type="evidence" value="ECO:0007669"/>
    <property type="project" value="TreeGrafter"/>
</dbReference>
<accession>A0A1G2KVZ2</accession>
<dbReference type="InterPro" id="IPR029045">
    <property type="entry name" value="ClpP/crotonase-like_dom_sf"/>
</dbReference>
<dbReference type="CDD" id="cd07560">
    <property type="entry name" value="Peptidase_S41_CPP"/>
    <property type="match status" value="1"/>
</dbReference>
<dbReference type="InterPro" id="IPR055210">
    <property type="entry name" value="CtpA/B_N"/>
</dbReference>
<dbReference type="EMBL" id="MHQM01000023">
    <property type="protein sequence ID" value="OHA03573.1"/>
    <property type="molecule type" value="Genomic_DNA"/>
</dbReference>
<feature type="domain" description="PDZ" evidence="7">
    <location>
        <begin position="108"/>
        <end position="176"/>
    </location>
</feature>
<dbReference type="InterPro" id="IPR041489">
    <property type="entry name" value="PDZ_6"/>
</dbReference>
<dbReference type="Gene3D" id="2.30.42.10">
    <property type="match status" value="1"/>
</dbReference>
<protein>
    <recommendedName>
        <fullName evidence="7">PDZ domain-containing protein</fullName>
    </recommendedName>
</protein>
<dbReference type="PROSITE" id="PS50106">
    <property type="entry name" value="PDZ"/>
    <property type="match status" value="1"/>
</dbReference>
<keyword evidence="6" id="KW-0472">Membrane</keyword>
<dbReference type="InterPro" id="IPR004447">
    <property type="entry name" value="Peptidase_S41A"/>
</dbReference>
<dbReference type="Proteomes" id="UP000178510">
    <property type="component" value="Unassembled WGS sequence"/>
</dbReference>
<keyword evidence="3 5" id="KW-0378">Hydrolase</keyword>
<comment type="caution">
    <text evidence="8">The sequence shown here is derived from an EMBL/GenBank/DDBJ whole genome shotgun (WGS) entry which is preliminary data.</text>
</comment>
<keyword evidence="6" id="KW-1133">Transmembrane helix</keyword>
<dbReference type="GO" id="GO:0030288">
    <property type="term" value="C:outer membrane-bounded periplasmic space"/>
    <property type="evidence" value="ECO:0007669"/>
    <property type="project" value="TreeGrafter"/>
</dbReference>
<dbReference type="SMART" id="SM00228">
    <property type="entry name" value="PDZ"/>
    <property type="match status" value="1"/>
</dbReference>
<sequence>MKAKVPKLQKIISAFVAFFILGAAFGTGVWFGYAKRPSAEKVLGVQNQQAQEFKEVDFGLFWEAWSKLEEKFVDRANIDRQKMVYGAIEGLTHSLKDPYTQFFPPAESKQFQEDVKGSFGGIGAEIGMRKDILTVIAPLKGNPAEKAGILAGDKILKIDDTLTGDLDLNEAVRLIRGEPGTTVRLSVVRDGLTQAKEFKIVRDVIKVMVLTTDSRPDGIFVIKLNQFTESSGAEFRKAVQEFLRSGKQKLILDLRNNPGGYLTMAVDIASWFAPAGEVIARERYGDGKEDLYRSHGYRVLGDVPTVVLVNEGSASASEIVAGALRDIKGIKLVGTKTFGKGSVQEVVDLPKDSSLKITIAKWLTPKGIEIDGKGLEPDIKVELPTEAKEGEEPKDLILEKGVEVLKGL</sequence>
<keyword evidence="6" id="KW-0812">Transmembrane</keyword>
<reference evidence="8 9" key="1">
    <citation type="journal article" date="2016" name="Nat. Commun.">
        <title>Thousands of microbial genomes shed light on interconnected biogeochemical processes in an aquifer system.</title>
        <authorList>
            <person name="Anantharaman K."/>
            <person name="Brown C.T."/>
            <person name="Hug L.A."/>
            <person name="Sharon I."/>
            <person name="Castelle C.J."/>
            <person name="Probst A.J."/>
            <person name="Thomas B.C."/>
            <person name="Singh A."/>
            <person name="Wilkins M.J."/>
            <person name="Karaoz U."/>
            <person name="Brodie E.L."/>
            <person name="Williams K.H."/>
            <person name="Hubbard S.S."/>
            <person name="Banfield J.F."/>
        </authorList>
    </citation>
    <scope>NUCLEOTIDE SEQUENCE [LARGE SCALE GENOMIC DNA]</scope>
</reference>
<organism evidence="8 9">
    <name type="scientific">Candidatus Sungbacteria bacterium RIFCSPHIGHO2_02_FULL_52_23</name>
    <dbReference type="NCBI Taxonomy" id="1802274"/>
    <lineage>
        <taxon>Bacteria</taxon>
        <taxon>Candidatus Sungiibacteriota</taxon>
    </lineage>
</organism>
<evidence type="ECO:0000256" key="1">
    <source>
        <dbReference type="ARBA" id="ARBA00009179"/>
    </source>
</evidence>
<dbReference type="InterPro" id="IPR036034">
    <property type="entry name" value="PDZ_sf"/>
</dbReference>
<dbReference type="FunFam" id="2.30.42.10:FF:000063">
    <property type="entry name" value="Peptidase, S41 family"/>
    <property type="match status" value="1"/>
</dbReference>
<evidence type="ECO:0000259" key="7">
    <source>
        <dbReference type="PROSITE" id="PS50106"/>
    </source>
</evidence>
<dbReference type="GO" id="GO:0006508">
    <property type="term" value="P:proteolysis"/>
    <property type="evidence" value="ECO:0007669"/>
    <property type="project" value="UniProtKB-KW"/>
</dbReference>
<proteinExistence type="inferred from homology"/>
<feature type="transmembrane region" description="Helical" evidence="6">
    <location>
        <begin position="12"/>
        <end position="33"/>
    </location>
</feature>
<dbReference type="Pfam" id="PF22694">
    <property type="entry name" value="CtpB_N-like"/>
    <property type="match status" value="1"/>
</dbReference>
<dbReference type="SUPFAM" id="SSF50156">
    <property type="entry name" value="PDZ domain-like"/>
    <property type="match status" value="1"/>
</dbReference>
<evidence type="ECO:0000256" key="6">
    <source>
        <dbReference type="SAM" id="Phobius"/>
    </source>
</evidence>
<comment type="similarity">
    <text evidence="1 5">Belongs to the peptidase S41A family.</text>
</comment>
<dbReference type="GO" id="GO:0008236">
    <property type="term" value="F:serine-type peptidase activity"/>
    <property type="evidence" value="ECO:0007669"/>
    <property type="project" value="UniProtKB-KW"/>
</dbReference>
<evidence type="ECO:0000256" key="5">
    <source>
        <dbReference type="RuleBase" id="RU004404"/>
    </source>
</evidence>
<dbReference type="Pfam" id="PF03572">
    <property type="entry name" value="Peptidase_S41"/>
    <property type="match status" value="1"/>
</dbReference>
<evidence type="ECO:0000313" key="8">
    <source>
        <dbReference type="EMBL" id="OHA03573.1"/>
    </source>
</evidence>
<evidence type="ECO:0000256" key="2">
    <source>
        <dbReference type="ARBA" id="ARBA00022670"/>
    </source>
</evidence>
<keyword evidence="2 5" id="KW-0645">Protease</keyword>
<evidence type="ECO:0000256" key="3">
    <source>
        <dbReference type="ARBA" id="ARBA00022801"/>
    </source>
</evidence>
<dbReference type="InterPro" id="IPR001478">
    <property type="entry name" value="PDZ"/>
</dbReference>
<dbReference type="NCBIfam" id="TIGR00225">
    <property type="entry name" value="prc"/>
    <property type="match status" value="1"/>
</dbReference>
<dbReference type="Gene3D" id="3.90.226.10">
    <property type="entry name" value="2-enoyl-CoA Hydratase, Chain A, domain 1"/>
    <property type="match status" value="1"/>
</dbReference>
<dbReference type="PANTHER" id="PTHR32060:SF30">
    <property type="entry name" value="CARBOXY-TERMINAL PROCESSING PROTEASE CTPA"/>
    <property type="match status" value="1"/>
</dbReference>
<dbReference type="SUPFAM" id="SSF52096">
    <property type="entry name" value="ClpP/crotonase"/>
    <property type="match status" value="1"/>
</dbReference>
<dbReference type="InterPro" id="IPR005151">
    <property type="entry name" value="Tail-specific_protease"/>
</dbReference>
<dbReference type="Gene3D" id="3.30.750.44">
    <property type="match status" value="1"/>
</dbReference>
<dbReference type="Pfam" id="PF17820">
    <property type="entry name" value="PDZ_6"/>
    <property type="match status" value="1"/>
</dbReference>
<dbReference type="SMART" id="SM00245">
    <property type="entry name" value="TSPc"/>
    <property type="match status" value="1"/>
</dbReference>
<dbReference type="PANTHER" id="PTHR32060">
    <property type="entry name" value="TAIL-SPECIFIC PROTEASE"/>
    <property type="match status" value="1"/>
</dbReference>
<dbReference type="AlphaFoldDB" id="A0A1G2KVZ2"/>
<gene>
    <name evidence="8" type="ORF">A3J58_00330</name>
</gene>
<keyword evidence="4 5" id="KW-0720">Serine protease</keyword>
<dbReference type="CDD" id="cd06782">
    <property type="entry name" value="cpPDZ_CPP-like"/>
    <property type="match status" value="1"/>
</dbReference>
<dbReference type="GO" id="GO:0007165">
    <property type="term" value="P:signal transduction"/>
    <property type="evidence" value="ECO:0007669"/>
    <property type="project" value="TreeGrafter"/>
</dbReference>
<evidence type="ECO:0000256" key="4">
    <source>
        <dbReference type="ARBA" id="ARBA00022825"/>
    </source>
</evidence>